<name>A0A511NFC0_9FLAO</name>
<dbReference type="GeneID" id="84650703"/>
<evidence type="ECO:0000313" key="1">
    <source>
        <dbReference type="EMBL" id="GEM51502.1"/>
    </source>
</evidence>
<dbReference type="AlphaFoldDB" id="A0A511NFC0"/>
<dbReference type="OrthoDB" id="1269385at2"/>
<accession>A0A511NFC0</accession>
<dbReference type="EMBL" id="BJXC01000006">
    <property type="protein sequence ID" value="GEM51502.1"/>
    <property type="molecule type" value="Genomic_DNA"/>
</dbReference>
<organism evidence="1 2">
    <name type="scientific">Empedobacter brevis NBRC 14943 = ATCC 43319</name>
    <dbReference type="NCBI Taxonomy" id="1218108"/>
    <lineage>
        <taxon>Bacteria</taxon>
        <taxon>Pseudomonadati</taxon>
        <taxon>Bacteroidota</taxon>
        <taxon>Flavobacteriia</taxon>
        <taxon>Flavobacteriales</taxon>
        <taxon>Weeksellaceae</taxon>
        <taxon>Empedobacter</taxon>
    </lineage>
</organism>
<proteinExistence type="predicted"/>
<protein>
    <submittedName>
        <fullName evidence="1">Uncharacterized protein</fullName>
    </submittedName>
</protein>
<keyword evidence="2" id="KW-1185">Reference proteome</keyword>
<sequence length="75" mass="8892">MDKINYEYVKDIIELEKCSDHNESPKFIETKDGFRIIACCDNFRTKMIEKSTILITEQSLKNVLNIMKKYLNKNT</sequence>
<dbReference type="Proteomes" id="UP000321245">
    <property type="component" value="Unassembled WGS sequence"/>
</dbReference>
<evidence type="ECO:0000313" key="2">
    <source>
        <dbReference type="Proteomes" id="UP000321245"/>
    </source>
</evidence>
<gene>
    <name evidence="1" type="ORF">EB1_12920</name>
</gene>
<dbReference type="RefSeq" id="WP_019976065.1">
    <property type="nucleotide sequence ID" value="NZ_BJXC01000006.1"/>
</dbReference>
<reference evidence="1 2" key="1">
    <citation type="submission" date="2019-07" db="EMBL/GenBank/DDBJ databases">
        <title>Whole genome shotgun sequence of Empedobacter brevis NBRC 14943.</title>
        <authorList>
            <person name="Hosoyama A."/>
            <person name="Uohara A."/>
            <person name="Ohji S."/>
            <person name="Ichikawa N."/>
        </authorList>
    </citation>
    <scope>NUCLEOTIDE SEQUENCE [LARGE SCALE GENOMIC DNA]</scope>
    <source>
        <strain evidence="1 2">NBRC 14943</strain>
    </source>
</reference>
<comment type="caution">
    <text evidence="1">The sequence shown here is derived from an EMBL/GenBank/DDBJ whole genome shotgun (WGS) entry which is preliminary data.</text>
</comment>